<evidence type="ECO:0000313" key="2">
    <source>
        <dbReference type="EMBL" id="TKI56963.1"/>
    </source>
</evidence>
<dbReference type="EMBL" id="SZNK01000001">
    <property type="protein sequence ID" value="TKI56963.1"/>
    <property type="molecule type" value="Genomic_DNA"/>
</dbReference>
<dbReference type="InterPro" id="IPR000594">
    <property type="entry name" value="ThiF_NAD_FAD-bd"/>
</dbReference>
<feature type="domain" description="THIF-type NAD/FAD binding fold" evidence="1">
    <location>
        <begin position="15"/>
        <end position="254"/>
    </location>
</feature>
<dbReference type="SUPFAM" id="SSF69572">
    <property type="entry name" value="Activating enzymes of the ubiquitin-like proteins"/>
    <property type="match status" value="1"/>
</dbReference>
<dbReference type="InterPro" id="IPR035985">
    <property type="entry name" value="Ubiquitin-activating_enz"/>
</dbReference>
<accession>A0A4V5TIX4</accession>
<dbReference type="PANTHER" id="PTHR43267">
    <property type="entry name" value="TRNA THREONYLCARBAMOYLADENOSINE DEHYDRATASE"/>
    <property type="match status" value="1"/>
</dbReference>
<dbReference type="Proteomes" id="UP000307841">
    <property type="component" value="Unassembled WGS sequence"/>
</dbReference>
<protein>
    <submittedName>
        <fullName evidence="2">Molybdopterin biosynthesis protein MoeB</fullName>
    </submittedName>
</protein>
<comment type="caution">
    <text evidence="2">The sequence shown here is derived from an EMBL/GenBank/DDBJ whole genome shotgun (WGS) entry which is preliminary data.</text>
</comment>
<dbReference type="GO" id="GO:0061503">
    <property type="term" value="F:tRNA threonylcarbamoyladenosine dehydratase"/>
    <property type="evidence" value="ECO:0007669"/>
    <property type="project" value="TreeGrafter"/>
</dbReference>
<dbReference type="AlphaFoldDB" id="A0A4V5TIX4"/>
<dbReference type="GO" id="GO:0061504">
    <property type="term" value="P:cyclic threonylcarbamoyladenosine biosynthetic process"/>
    <property type="evidence" value="ECO:0007669"/>
    <property type="project" value="TreeGrafter"/>
</dbReference>
<reference evidence="2 3" key="1">
    <citation type="submission" date="2019-04" db="EMBL/GenBank/DDBJ databases">
        <title>Whole genome sequencing of Brevibacillus sp. TGS2-1.</title>
        <authorList>
            <person name="Choi A."/>
        </authorList>
    </citation>
    <scope>NUCLEOTIDE SEQUENCE [LARGE SCALE GENOMIC DNA]</scope>
    <source>
        <strain evidence="2 3">TGS2-1</strain>
    </source>
</reference>
<organism evidence="2 3">
    <name type="scientific">Brevibacillus antibioticus</name>
    <dbReference type="NCBI Taxonomy" id="2570228"/>
    <lineage>
        <taxon>Bacteria</taxon>
        <taxon>Bacillati</taxon>
        <taxon>Bacillota</taxon>
        <taxon>Bacilli</taxon>
        <taxon>Bacillales</taxon>
        <taxon>Paenibacillaceae</taxon>
        <taxon>Brevibacillus</taxon>
    </lineage>
</organism>
<dbReference type="InterPro" id="IPR045886">
    <property type="entry name" value="ThiF/MoeB/HesA"/>
</dbReference>
<evidence type="ECO:0000259" key="1">
    <source>
        <dbReference type="Pfam" id="PF00899"/>
    </source>
</evidence>
<dbReference type="GO" id="GO:0008641">
    <property type="term" value="F:ubiquitin-like modifier activating enzyme activity"/>
    <property type="evidence" value="ECO:0007669"/>
    <property type="project" value="InterPro"/>
</dbReference>
<dbReference type="PANTHER" id="PTHR43267:SF1">
    <property type="entry name" value="TRNA THREONYLCARBAMOYLADENOSINE DEHYDRATASE"/>
    <property type="match status" value="1"/>
</dbReference>
<dbReference type="RefSeq" id="WP_137030417.1">
    <property type="nucleotide sequence ID" value="NZ_SZNK01000001.1"/>
</dbReference>
<dbReference type="OrthoDB" id="9804150at2"/>
<sequence>MEADSFYWEMVKKNIGVYTTEEQKRLKDGKVIIFGLGGVGGMEAILCARMGIGHVTGVDPDEFEVSNINRQMLATVHSLGKPKAATAEDVLPSINPYISVRCVQANVDEDNVLELMKGHDLVIEAVDDIPSRVIIHRTARELGIPSVGMSGSPPTRGFVSSFFPDGISYETALNIPGAGEKLTNEALRQEIADIKKARAWHSVKEGAPKEWAEDFCEGKAGWIITPVRAHLIALFSFHEAVQILTGREPLARAPKGVLINLDTDTPVKVTTPPEGTWNYATL</sequence>
<dbReference type="Gene3D" id="3.40.50.720">
    <property type="entry name" value="NAD(P)-binding Rossmann-like Domain"/>
    <property type="match status" value="1"/>
</dbReference>
<proteinExistence type="predicted"/>
<name>A0A4V5TIX4_9BACL</name>
<dbReference type="Pfam" id="PF00899">
    <property type="entry name" value="ThiF"/>
    <property type="match status" value="1"/>
</dbReference>
<gene>
    <name evidence="2" type="ORF">E8L90_16650</name>
</gene>
<evidence type="ECO:0000313" key="3">
    <source>
        <dbReference type="Proteomes" id="UP000307841"/>
    </source>
</evidence>
<keyword evidence="3" id="KW-1185">Reference proteome</keyword>